<dbReference type="SMART" id="SM00342">
    <property type="entry name" value="HTH_ARAC"/>
    <property type="match status" value="1"/>
</dbReference>
<dbReference type="OrthoDB" id="182534at2"/>
<evidence type="ECO:0000313" key="6">
    <source>
        <dbReference type="Proteomes" id="UP000325218"/>
    </source>
</evidence>
<dbReference type="GO" id="GO:0003700">
    <property type="term" value="F:DNA-binding transcription factor activity"/>
    <property type="evidence" value="ECO:0007669"/>
    <property type="project" value="InterPro"/>
</dbReference>
<name>A0A5D0CYS8_9BACL</name>
<gene>
    <name evidence="5" type="ORF">FRY98_04225</name>
</gene>
<dbReference type="InterPro" id="IPR018060">
    <property type="entry name" value="HTH_AraC"/>
</dbReference>
<dbReference type="Pfam" id="PF12833">
    <property type="entry name" value="HTH_18"/>
    <property type="match status" value="1"/>
</dbReference>
<dbReference type="Gene3D" id="2.60.120.10">
    <property type="entry name" value="Jelly Rolls"/>
    <property type="match status" value="1"/>
</dbReference>
<dbReference type="PROSITE" id="PS01124">
    <property type="entry name" value="HTH_ARAC_FAMILY_2"/>
    <property type="match status" value="1"/>
</dbReference>
<evidence type="ECO:0000259" key="4">
    <source>
        <dbReference type="PROSITE" id="PS01124"/>
    </source>
</evidence>
<keyword evidence="1" id="KW-0805">Transcription regulation</keyword>
<dbReference type="Pfam" id="PF02311">
    <property type="entry name" value="AraC_binding"/>
    <property type="match status" value="1"/>
</dbReference>
<sequence>MNRSTVAPIQPDHISLPVHFPLTISSSTGVTPSFQRLHWHRALEINWIAGGSGIYLINGQEFQFERGDLFLIDSHDLHRAFEGKNLEMVIVMFDPTLLAPEQRYDPDIMQPFRQTGVCFSNHISHTHPASPTLRGYIETMMLEYSSASPSHASVIRGHLLLFLAEVNRKCRLNPGDSRRTKAKHLDQIRQVIRMMDAELARPWTLKELAELVHLSPSRFSALFSQMAGTSPMNYLVQLRLDYAVSLLEQGDLSILEIAEASGFRNLSNFNRLFLHHIGMPPSALKKRLLGEEKQ</sequence>
<dbReference type="GO" id="GO:0043565">
    <property type="term" value="F:sequence-specific DNA binding"/>
    <property type="evidence" value="ECO:0007669"/>
    <property type="project" value="InterPro"/>
</dbReference>
<keyword evidence="2" id="KW-0238">DNA-binding</keyword>
<accession>A0A5D0CYS8</accession>
<dbReference type="InterPro" id="IPR009057">
    <property type="entry name" value="Homeodomain-like_sf"/>
</dbReference>
<dbReference type="AlphaFoldDB" id="A0A5D0CYS8"/>
<dbReference type="PROSITE" id="PS00041">
    <property type="entry name" value="HTH_ARAC_FAMILY_1"/>
    <property type="match status" value="1"/>
</dbReference>
<feature type="domain" description="HTH araC/xylS-type" evidence="4">
    <location>
        <begin position="189"/>
        <end position="287"/>
    </location>
</feature>
<keyword evidence="6" id="KW-1185">Reference proteome</keyword>
<keyword evidence="3" id="KW-0804">Transcription</keyword>
<evidence type="ECO:0000256" key="3">
    <source>
        <dbReference type="ARBA" id="ARBA00023163"/>
    </source>
</evidence>
<protein>
    <submittedName>
        <fullName evidence="5">AraC family transcriptional regulator</fullName>
    </submittedName>
</protein>
<comment type="caution">
    <text evidence="5">The sequence shown here is derived from an EMBL/GenBank/DDBJ whole genome shotgun (WGS) entry which is preliminary data.</text>
</comment>
<evidence type="ECO:0000256" key="1">
    <source>
        <dbReference type="ARBA" id="ARBA00023015"/>
    </source>
</evidence>
<dbReference type="SUPFAM" id="SSF46689">
    <property type="entry name" value="Homeodomain-like"/>
    <property type="match status" value="2"/>
</dbReference>
<dbReference type="Gene3D" id="1.10.10.60">
    <property type="entry name" value="Homeodomain-like"/>
    <property type="match status" value="2"/>
</dbReference>
<evidence type="ECO:0000313" key="5">
    <source>
        <dbReference type="EMBL" id="TYA14880.1"/>
    </source>
</evidence>
<organism evidence="5 6">
    <name type="scientific">Paenibacillus faecis</name>
    <dbReference type="NCBI Taxonomy" id="862114"/>
    <lineage>
        <taxon>Bacteria</taxon>
        <taxon>Bacillati</taxon>
        <taxon>Bacillota</taxon>
        <taxon>Bacilli</taxon>
        <taxon>Bacillales</taxon>
        <taxon>Paenibacillaceae</taxon>
        <taxon>Paenibacillus</taxon>
    </lineage>
</organism>
<dbReference type="InterPro" id="IPR003313">
    <property type="entry name" value="AraC-bd"/>
</dbReference>
<dbReference type="EMBL" id="VSDO01000001">
    <property type="protein sequence ID" value="TYA14880.1"/>
    <property type="molecule type" value="Genomic_DNA"/>
</dbReference>
<dbReference type="PANTHER" id="PTHR43280">
    <property type="entry name" value="ARAC-FAMILY TRANSCRIPTIONAL REGULATOR"/>
    <property type="match status" value="1"/>
</dbReference>
<dbReference type="InterPro" id="IPR014710">
    <property type="entry name" value="RmlC-like_jellyroll"/>
</dbReference>
<dbReference type="SUPFAM" id="SSF51215">
    <property type="entry name" value="Regulatory protein AraC"/>
    <property type="match status" value="1"/>
</dbReference>
<reference evidence="5 6" key="1">
    <citation type="submission" date="2019-08" db="EMBL/GenBank/DDBJ databases">
        <title>Genome sequencing of Paenibacillus faecis DSM 23593(T).</title>
        <authorList>
            <person name="Kook J.-K."/>
            <person name="Park S.-N."/>
            <person name="Lim Y.K."/>
        </authorList>
    </citation>
    <scope>NUCLEOTIDE SEQUENCE [LARGE SCALE GENOMIC DNA]</scope>
    <source>
        <strain evidence="5 6">DSM 23593</strain>
    </source>
</reference>
<dbReference type="InterPro" id="IPR018062">
    <property type="entry name" value="HTH_AraC-typ_CS"/>
</dbReference>
<proteinExistence type="predicted"/>
<dbReference type="Proteomes" id="UP000325218">
    <property type="component" value="Unassembled WGS sequence"/>
</dbReference>
<dbReference type="RefSeq" id="WP_148450473.1">
    <property type="nucleotide sequence ID" value="NZ_VSDO01000001.1"/>
</dbReference>
<evidence type="ECO:0000256" key="2">
    <source>
        <dbReference type="ARBA" id="ARBA00023125"/>
    </source>
</evidence>
<dbReference type="InterPro" id="IPR037923">
    <property type="entry name" value="HTH-like"/>
</dbReference>
<dbReference type="PANTHER" id="PTHR43280:SF2">
    <property type="entry name" value="HTH-TYPE TRANSCRIPTIONAL REGULATOR EXSA"/>
    <property type="match status" value="1"/>
</dbReference>